<evidence type="ECO:0000313" key="3">
    <source>
        <dbReference type="Proteomes" id="UP000077266"/>
    </source>
</evidence>
<dbReference type="OrthoDB" id="2269034at2759"/>
<feature type="coiled-coil region" evidence="1">
    <location>
        <begin position="32"/>
        <end position="66"/>
    </location>
</feature>
<name>A0A165DKG7_EXIGL</name>
<proteinExistence type="predicted"/>
<dbReference type="STRING" id="1314781.A0A165DKG7"/>
<dbReference type="SUPFAM" id="SSF52047">
    <property type="entry name" value="RNI-like"/>
    <property type="match status" value="1"/>
</dbReference>
<protein>
    <submittedName>
        <fullName evidence="2">Uncharacterized protein</fullName>
    </submittedName>
</protein>
<evidence type="ECO:0000256" key="1">
    <source>
        <dbReference type="SAM" id="Coils"/>
    </source>
</evidence>
<organism evidence="2 3">
    <name type="scientific">Exidia glandulosa HHB12029</name>
    <dbReference type="NCBI Taxonomy" id="1314781"/>
    <lineage>
        <taxon>Eukaryota</taxon>
        <taxon>Fungi</taxon>
        <taxon>Dikarya</taxon>
        <taxon>Basidiomycota</taxon>
        <taxon>Agaricomycotina</taxon>
        <taxon>Agaricomycetes</taxon>
        <taxon>Auriculariales</taxon>
        <taxon>Exidiaceae</taxon>
        <taxon>Exidia</taxon>
    </lineage>
</organism>
<dbReference type="AlphaFoldDB" id="A0A165DKG7"/>
<keyword evidence="1" id="KW-0175">Coiled coil</keyword>
<gene>
    <name evidence="2" type="ORF">EXIGLDRAFT_753654</name>
</gene>
<dbReference type="InterPro" id="IPR032675">
    <property type="entry name" value="LRR_dom_sf"/>
</dbReference>
<keyword evidence="3" id="KW-1185">Reference proteome</keyword>
<accession>A0A165DKG7</accession>
<sequence>MTSASNNARLATVYDGLAAQLDDSAAILRHDLEVAEAALVHARDRVDEIRRNLDDLMRRREDLRGSSVALRSSQRLTFPRTFPVELLCAVFQAFVGETTSLWVGWDMKCGIDKHRRSAPFILAAVCRHWRTVALATPSVWYYIVLPAPTTELGCHTALDYINTVISRSGGTALEIGFYWNNLSDEQWTDIGPSCQPLLRRIADAASRWKVALLYLPNAAATRDNLDGFRRVMPMLEELTVCREDNGSHNPWATNFPLYLPYCPRLRRMRTDGCHVIWTPPHSPIALVHLELEVDLPASVVWDLLQSLPALESLSLDLPNYSANGWIPPANPKLHLHALRILGINRLADLLLSAWAAYMELPNLRSCLLWRVDYESFCPFLEAFADTITTLTLYLTGEHVDPEAIPDFRNLKDLVIRSLSNTVYNDTFLTLARTDLWPELEVVELHGIEVSADLADALIAFVRARRPKRLKTVRLESCTAPAWFSDQLELFLHDSKGELQ</sequence>
<evidence type="ECO:0000313" key="2">
    <source>
        <dbReference type="EMBL" id="KZV84764.1"/>
    </source>
</evidence>
<dbReference type="InParanoid" id="A0A165DKG7"/>
<dbReference type="EMBL" id="KV426211">
    <property type="protein sequence ID" value="KZV84764.1"/>
    <property type="molecule type" value="Genomic_DNA"/>
</dbReference>
<dbReference type="Proteomes" id="UP000077266">
    <property type="component" value="Unassembled WGS sequence"/>
</dbReference>
<dbReference type="Gene3D" id="3.80.10.10">
    <property type="entry name" value="Ribonuclease Inhibitor"/>
    <property type="match status" value="1"/>
</dbReference>
<reference evidence="2 3" key="1">
    <citation type="journal article" date="2016" name="Mol. Biol. Evol.">
        <title>Comparative Genomics of Early-Diverging Mushroom-Forming Fungi Provides Insights into the Origins of Lignocellulose Decay Capabilities.</title>
        <authorList>
            <person name="Nagy L.G."/>
            <person name="Riley R."/>
            <person name="Tritt A."/>
            <person name="Adam C."/>
            <person name="Daum C."/>
            <person name="Floudas D."/>
            <person name="Sun H."/>
            <person name="Yadav J.S."/>
            <person name="Pangilinan J."/>
            <person name="Larsson K.H."/>
            <person name="Matsuura K."/>
            <person name="Barry K."/>
            <person name="Labutti K."/>
            <person name="Kuo R."/>
            <person name="Ohm R.A."/>
            <person name="Bhattacharya S.S."/>
            <person name="Shirouzu T."/>
            <person name="Yoshinaga Y."/>
            <person name="Martin F.M."/>
            <person name="Grigoriev I.V."/>
            <person name="Hibbett D.S."/>
        </authorList>
    </citation>
    <scope>NUCLEOTIDE SEQUENCE [LARGE SCALE GENOMIC DNA]</scope>
    <source>
        <strain evidence="2 3">HHB12029</strain>
    </source>
</reference>